<dbReference type="AlphaFoldDB" id="A0A5N7CJI8"/>
<organism evidence="1">
    <name type="scientific">Petromyces alliaceus</name>
    <name type="common">Aspergillus alliaceus</name>
    <dbReference type="NCBI Taxonomy" id="209559"/>
    <lineage>
        <taxon>Eukaryota</taxon>
        <taxon>Fungi</taxon>
        <taxon>Dikarya</taxon>
        <taxon>Ascomycota</taxon>
        <taxon>Pezizomycotina</taxon>
        <taxon>Eurotiomycetes</taxon>
        <taxon>Eurotiomycetidae</taxon>
        <taxon>Eurotiales</taxon>
        <taxon>Aspergillaceae</taxon>
        <taxon>Aspergillus</taxon>
        <taxon>Aspergillus subgen. Circumdati</taxon>
    </lineage>
</organism>
<gene>
    <name evidence="1" type="ORF">BDV23DRAFT_32824</name>
</gene>
<protein>
    <submittedName>
        <fullName evidence="1">Uncharacterized protein</fullName>
    </submittedName>
</protein>
<dbReference type="Proteomes" id="UP000326877">
    <property type="component" value="Unassembled WGS sequence"/>
</dbReference>
<reference evidence="1" key="1">
    <citation type="submission" date="2019-04" db="EMBL/GenBank/DDBJ databases">
        <title>Friends and foes A comparative genomics studyof 23 Aspergillus species from section Flavi.</title>
        <authorList>
            <consortium name="DOE Joint Genome Institute"/>
            <person name="Kjaerbolling I."/>
            <person name="Vesth T."/>
            <person name="Frisvad J.C."/>
            <person name="Nybo J.L."/>
            <person name="Theobald S."/>
            <person name="Kildgaard S."/>
            <person name="Isbrandt T."/>
            <person name="Kuo A."/>
            <person name="Sato A."/>
            <person name="Lyhne E.K."/>
            <person name="Kogle M.E."/>
            <person name="Wiebenga A."/>
            <person name="Kun R.S."/>
            <person name="Lubbers R.J."/>
            <person name="Makela M.R."/>
            <person name="Barry K."/>
            <person name="Chovatia M."/>
            <person name="Clum A."/>
            <person name="Daum C."/>
            <person name="Haridas S."/>
            <person name="He G."/>
            <person name="LaButti K."/>
            <person name="Lipzen A."/>
            <person name="Mondo S."/>
            <person name="Riley R."/>
            <person name="Salamov A."/>
            <person name="Simmons B.A."/>
            <person name="Magnuson J.K."/>
            <person name="Henrissat B."/>
            <person name="Mortensen U.H."/>
            <person name="Larsen T.O."/>
            <person name="Devries R.P."/>
            <person name="Grigoriev I.V."/>
            <person name="Machida M."/>
            <person name="Baker S.E."/>
            <person name="Andersen M.R."/>
        </authorList>
    </citation>
    <scope>NUCLEOTIDE SEQUENCE [LARGE SCALE GENOMIC DNA]</scope>
    <source>
        <strain evidence="1">IBT 14317</strain>
    </source>
</reference>
<evidence type="ECO:0000313" key="1">
    <source>
        <dbReference type="EMBL" id="KAE8393623.1"/>
    </source>
</evidence>
<name>A0A5N7CJI8_PETAA</name>
<accession>A0A5N7CJI8</accession>
<sequence length="106" mass="12373">MAVYLEPKIILYPPWYSCYSRDYTWRSSFFLFFSFPVSVLLPPRLREEVFLGLELPNALGHRKPTEVCNRSLKLEAETKKMAKTSNLGAPTRARIMRYIPKKEALS</sequence>
<dbReference type="EMBL" id="ML735228">
    <property type="protein sequence ID" value="KAE8393623.1"/>
    <property type="molecule type" value="Genomic_DNA"/>
</dbReference>
<proteinExistence type="predicted"/>